<evidence type="ECO:0000256" key="7">
    <source>
        <dbReference type="SAM" id="Phobius"/>
    </source>
</evidence>
<organism evidence="9 10">
    <name type="scientific">Curvularia kusanoi</name>
    <name type="common">Cochliobolus kusanoi</name>
    <dbReference type="NCBI Taxonomy" id="90978"/>
    <lineage>
        <taxon>Eukaryota</taxon>
        <taxon>Fungi</taxon>
        <taxon>Dikarya</taxon>
        <taxon>Ascomycota</taxon>
        <taxon>Pezizomycotina</taxon>
        <taxon>Dothideomycetes</taxon>
        <taxon>Pleosporomycetidae</taxon>
        <taxon>Pleosporales</taxon>
        <taxon>Pleosporineae</taxon>
        <taxon>Pleosporaceae</taxon>
        <taxon>Curvularia</taxon>
    </lineage>
</organism>
<evidence type="ECO:0000256" key="2">
    <source>
        <dbReference type="ARBA" id="ARBA00022692"/>
    </source>
</evidence>
<keyword evidence="2 7" id="KW-0812">Transmembrane</keyword>
<feature type="transmembrane region" description="Helical" evidence="7">
    <location>
        <begin position="245"/>
        <end position="263"/>
    </location>
</feature>
<comment type="subcellular location">
    <subcellularLocation>
        <location evidence="1">Membrane</location>
        <topology evidence="1">Multi-pass membrane protein</topology>
    </subcellularLocation>
</comment>
<proteinExistence type="inferred from homology"/>
<evidence type="ECO:0000256" key="4">
    <source>
        <dbReference type="ARBA" id="ARBA00023136"/>
    </source>
</evidence>
<feature type="compositionally biased region" description="Polar residues" evidence="6">
    <location>
        <begin position="404"/>
        <end position="420"/>
    </location>
</feature>
<dbReference type="OrthoDB" id="3897607at2759"/>
<name>A0A9P4W6G9_CURKU</name>
<evidence type="ECO:0000313" key="10">
    <source>
        <dbReference type="Proteomes" id="UP000801428"/>
    </source>
</evidence>
<feature type="compositionally biased region" description="Basic and acidic residues" evidence="6">
    <location>
        <begin position="373"/>
        <end position="393"/>
    </location>
</feature>
<feature type="transmembrane region" description="Helical" evidence="7">
    <location>
        <begin position="206"/>
        <end position="225"/>
    </location>
</feature>
<dbReference type="PANTHER" id="PTHR33048">
    <property type="entry name" value="PTH11-LIKE INTEGRAL MEMBRANE PROTEIN (AFU_ORTHOLOGUE AFUA_5G11245)"/>
    <property type="match status" value="1"/>
</dbReference>
<gene>
    <name evidence="9" type="ORF">E8E13_002849</name>
</gene>
<accession>A0A9P4W6G9</accession>
<feature type="region of interest" description="Disordered" evidence="6">
    <location>
        <begin position="518"/>
        <end position="563"/>
    </location>
</feature>
<dbReference type="Proteomes" id="UP000801428">
    <property type="component" value="Unassembled WGS sequence"/>
</dbReference>
<dbReference type="InterPro" id="IPR049326">
    <property type="entry name" value="Rhodopsin_dom_fungi"/>
</dbReference>
<evidence type="ECO:0000256" key="5">
    <source>
        <dbReference type="ARBA" id="ARBA00038359"/>
    </source>
</evidence>
<feature type="transmembrane region" description="Helical" evidence="7">
    <location>
        <begin position="86"/>
        <end position="109"/>
    </location>
</feature>
<dbReference type="PANTHER" id="PTHR33048:SF31">
    <property type="entry name" value="INTEGRAL MEMBRANE PROTEIN"/>
    <property type="match status" value="1"/>
</dbReference>
<evidence type="ECO:0000313" key="9">
    <source>
        <dbReference type="EMBL" id="KAF2995543.1"/>
    </source>
</evidence>
<dbReference type="AlphaFoldDB" id="A0A9P4W6G9"/>
<feature type="domain" description="Rhodopsin" evidence="8">
    <location>
        <begin position="28"/>
        <end position="269"/>
    </location>
</feature>
<dbReference type="InterPro" id="IPR052337">
    <property type="entry name" value="SAT4-like"/>
</dbReference>
<sequence>MVYYGDNAPKLAGTVIGLAIIAYITFVLRIYTRLRHGSFGVDDWSMTAAMVPFTALTAACIGGAYNGIGIHQSRLDEDQTKIGMQYFFFFEVFYCAAIIPIKLSISFMLTRIAAGKKTYTYSLYTVSGMFITMNLIAMLYIIFQCWPVSYAWDTSIKGGKCNPAQTLADIYYATTAVNIATDWFCALLPVPLLWNVQLNRNAKISVGVILGLGALASLSACIRLVYTVNLTNADEYLHGISDVVLWGYAENGVGVIVGCVATLRPLFRRIFNLGGDTTPHNTPGASYGRPTKRTRGGDEEWVALGESKMASVIQSSPDSSSEEHILGDGIKVTREVEVNSKSNMPNPYYNAYAQRSYNTPYGNSDYLSSSRRPRAEYAQDSSGRDGPRHREPSQPHNTRAGFYSSPQYTSQRGFSSYQPPSRSHHHRSDRSNMNHLTSSFAGLGIDSSRSRHRSGGAHEPSSRNVHWHDRAMTHAPEVPRVMLPHQVNYSVDRASRGHSSYRDQQADATRYMNAQRSVPHYGHPLDGHGSSRRHGVDGSSRRRRSTGGGRASGGFRDRIRRFF</sequence>
<feature type="transmembrane region" description="Helical" evidence="7">
    <location>
        <begin position="44"/>
        <end position="66"/>
    </location>
</feature>
<comment type="similarity">
    <text evidence="5">Belongs to the SAT4 family.</text>
</comment>
<dbReference type="EMBL" id="SWKU01000032">
    <property type="protein sequence ID" value="KAF2995543.1"/>
    <property type="molecule type" value="Genomic_DNA"/>
</dbReference>
<feature type="transmembrane region" description="Helical" evidence="7">
    <location>
        <begin position="121"/>
        <end position="143"/>
    </location>
</feature>
<feature type="transmembrane region" description="Helical" evidence="7">
    <location>
        <begin position="12"/>
        <end position="32"/>
    </location>
</feature>
<reference evidence="9" key="1">
    <citation type="submission" date="2019-04" db="EMBL/GenBank/DDBJ databases">
        <title>Sequencing of skin fungus with MAO and IRED activity.</title>
        <authorList>
            <person name="Marsaioli A.J."/>
            <person name="Bonatto J.M.C."/>
            <person name="Reis Junior O."/>
        </authorList>
    </citation>
    <scope>NUCLEOTIDE SEQUENCE</scope>
    <source>
        <strain evidence="9">30M1</strain>
    </source>
</reference>
<evidence type="ECO:0000259" key="8">
    <source>
        <dbReference type="Pfam" id="PF20684"/>
    </source>
</evidence>
<dbReference type="GO" id="GO:0016020">
    <property type="term" value="C:membrane"/>
    <property type="evidence" value="ECO:0007669"/>
    <property type="project" value="UniProtKB-SubCell"/>
</dbReference>
<comment type="caution">
    <text evidence="9">The sequence shown here is derived from an EMBL/GenBank/DDBJ whole genome shotgun (WGS) entry which is preliminary data.</text>
</comment>
<keyword evidence="3 7" id="KW-1133">Transmembrane helix</keyword>
<feature type="compositionally biased region" description="Polar residues" evidence="6">
    <location>
        <begin position="359"/>
        <end position="370"/>
    </location>
</feature>
<dbReference type="Pfam" id="PF20684">
    <property type="entry name" value="Fung_rhodopsin"/>
    <property type="match status" value="1"/>
</dbReference>
<feature type="transmembrane region" description="Helical" evidence="7">
    <location>
        <begin position="170"/>
        <end position="194"/>
    </location>
</feature>
<keyword evidence="4 7" id="KW-0472">Membrane</keyword>
<protein>
    <recommendedName>
        <fullName evidence="8">Rhodopsin domain-containing protein</fullName>
    </recommendedName>
</protein>
<evidence type="ECO:0000256" key="3">
    <source>
        <dbReference type="ARBA" id="ARBA00022989"/>
    </source>
</evidence>
<feature type="region of interest" description="Disordered" evidence="6">
    <location>
        <begin position="359"/>
        <end position="466"/>
    </location>
</feature>
<keyword evidence="10" id="KW-1185">Reference proteome</keyword>
<evidence type="ECO:0000256" key="1">
    <source>
        <dbReference type="ARBA" id="ARBA00004141"/>
    </source>
</evidence>
<evidence type="ECO:0000256" key="6">
    <source>
        <dbReference type="SAM" id="MobiDB-lite"/>
    </source>
</evidence>